<evidence type="ECO:0000256" key="1">
    <source>
        <dbReference type="ARBA" id="ARBA00006295"/>
    </source>
</evidence>
<feature type="region of interest" description="Disordered" evidence="2">
    <location>
        <begin position="1"/>
        <end position="36"/>
    </location>
</feature>
<dbReference type="InterPro" id="IPR036086">
    <property type="entry name" value="ParB/Sulfiredoxin_sf"/>
</dbReference>
<dbReference type="PANTHER" id="PTHR33375">
    <property type="entry name" value="CHROMOSOME-PARTITIONING PROTEIN PARB-RELATED"/>
    <property type="match status" value="1"/>
</dbReference>
<dbReference type="Gene3D" id="3.90.1530.10">
    <property type="entry name" value="Conserved hypothetical protein from pyrococcus furiosus pfu- 392566-001, ParB domain"/>
    <property type="match status" value="1"/>
</dbReference>
<proteinExistence type="inferred from homology"/>
<protein>
    <submittedName>
        <fullName evidence="4">Plasmid partitioning protein RepB</fullName>
    </submittedName>
</protein>
<dbReference type="NCBIfam" id="TIGR00180">
    <property type="entry name" value="parB_part"/>
    <property type="match status" value="1"/>
</dbReference>
<reference evidence="5 6" key="2">
    <citation type="journal article" date="2022" name="Int. J. Syst. Evol. Microbiol.">
        <title>Strains of Bradyrhizobium barranii sp. nov. associated with legumes native to Canada are symbionts of soybeans and belong to different subspecies (subsp. barranii subsp. nov. and subsp. apii subsp. nov.) and symbiovars (sv. glycinearum and sv. septentrionale).</title>
        <authorList>
            <person name="Bromfield E.S.P."/>
            <person name="Cloutier S."/>
            <person name="Wasai-Hara S."/>
            <person name="Minamisawa K."/>
        </authorList>
    </citation>
    <scope>NUCLEOTIDE SEQUENCE [LARGE SCALE GENOMIC DNA]</scope>
    <source>
        <strain evidence="5 6">144S4</strain>
        <plasmid evidence="6">pBb144S4c</plasmid>
    </source>
</reference>
<dbReference type="CDD" id="cd16405">
    <property type="entry name" value="RepB_like_N"/>
    <property type="match status" value="1"/>
</dbReference>
<comment type="similarity">
    <text evidence="1">Belongs to the ParB family.</text>
</comment>
<dbReference type="EMBL" id="JAGEMI010000003">
    <property type="protein sequence ID" value="MBO1869066.1"/>
    <property type="molecule type" value="Genomic_DNA"/>
</dbReference>
<dbReference type="Gene3D" id="1.10.10.2830">
    <property type="match status" value="1"/>
</dbReference>
<feature type="domain" description="ParB-like N-terminal" evidence="3">
    <location>
        <begin position="65"/>
        <end position="156"/>
    </location>
</feature>
<dbReference type="InterPro" id="IPR050336">
    <property type="entry name" value="Chromosome_partition/occlusion"/>
</dbReference>
<reference evidence="4" key="1">
    <citation type="submission" date="2021-03" db="EMBL/GenBank/DDBJ databases">
        <title>Whole Genome Sequence of Bradyrhizobium sp. Strain 144S4.</title>
        <authorList>
            <person name="Bromfield E.S.P."/>
            <person name="Cloutier S."/>
        </authorList>
    </citation>
    <scope>NUCLEOTIDE SEQUENCE [LARGE SCALE GENOMIC DNA]</scope>
    <source>
        <strain evidence="4">144S4</strain>
    </source>
</reference>
<dbReference type="SMART" id="SM00470">
    <property type="entry name" value="ParB"/>
    <property type="match status" value="1"/>
</dbReference>
<dbReference type="InterPro" id="IPR003115">
    <property type="entry name" value="ParB_N"/>
</dbReference>
<accession>A0A939SA31</accession>
<keyword evidence="5" id="KW-0614">Plasmid</keyword>
<dbReference type="AlphaFoldDB" id="A0A939SA31"/>
<feature type="compositionally biased region" description="Basic and acidic residues" evidence="2">
    <location>
        <begin position="12"/>
        <end position="26"/>
    </location>
</feature>
<organism evidence="4">
    <name type="scientific">Bradyrhizobium barranii subsp. barranii</name>
    <dbReference type="NCBI Taxonomy" id="2823807"/>
    <lineage>
        <taxon>Bacteria</taxon>
        <taxon>Pseudomonadati</taxon>
        <taxon>Pseudomonadota</taxon>
        <taxon>Alphaproteobacteria</taxon>
        <taxon>Hyphomicrobiales</taxon>
        <taxon>Nitrobacteraceae</taxon>
        <taxon>Bradyrhizobium</taxon>
        <taxon>Bradyrhizobium barranii</taxon>
    </lineage>
</organism>
<name>A0A939SA31_9BRAD</name>
<dbReference type="GO" id="GO:0007059">
    <property type="term" value="P:chromosome segregation"/>
    <property type="evidence" value="ECO:0007669"/>
    <property type="project" value="TreeGrafter"/>
</dbReference>
<dbReference type="PANTHER" id="PTHR33375:SF1">
    <property type="entry name" value="CHROMOSOME-PARTITIONING PROTEIN PARB-RELATED"/>
    <property type="match status" value="1"/>
</dbReference>
<dbReference type="InterPro" id="IPR011111">
    <property type="entry name" value="Plasmid_RepB"/>
</dbReference>
<evidence type="ECO:0000259" key="3">
    <source>
        <dbReference type="SMART" id="SM00470"/>
    </source>
</evidence>
<dbReference type="RefSeq" id="WP_208089685.1">
    <property type="nucleotide sequence ID" value="NZ_CP086139.1"/>
</dbReference>
<dbReference type="KEGG" id="bban:J4G43_054850"/>
<evidence type="ECO:0000313" key="5">
    <source>
        <dbReference type="EMBL" id="UEM18369.1"/>
    </source>
</evidence>
<dbReference type="NCBIfam" id="TIGR03454">
    <property type="entry name" value="partition_RepB"/>
    <property type="match status" value="1"/>
</dbReference>
<feature type="region of interest" description="Disordered" evidence="2">
    <location>
        <begin position="268"/>
        <end position="287"/>
    </location>
</feature>
<evidence type="ECO:0000313" key="4">
    <source>
        <dbReference type="EMBL" id="MBO1869066.1"/>
    </source>
</evidence>
<dbReference type="SUPFAM" id="SSF109709">
    <property type="entry name" value="KorB DNA-binding domain-like"/>
    <property type="match status" value="1"/>
</dbReference>
<sequence>MARKNPFANILDDQRPAVDDVAADHKRPSRPVSDYAAKGASRSLLKSLDELAARADKLVEGETVVELEPDLIDASFVRDRRADDEAEFNQLLERIRERGQDSPILVRPNPKSAGRYMVVFGHRRWKVAQALGRKVRAVVKDIEDREHVLALGQENAARADVPFIDRALFAADVVRLRYDDDNAIILSALSIDRTTLSKMLSVAGLPSPILEAIGQAKNVGRDRWYELKLLLDSPAIQERALQTIRDEAFSRLSSDARFDFLVRKLRSKPTRKQNQPSRRNWTPPDSALSAEISAEGKKFTLALKAKTSDARAFGEYLSENLDQLYEAFRRGSIPQETGD</sequence>
<dbReference type="InterPro" id="IPR017819">
    <property type="entry name" value="Plasmid_partition_RepB"/>
</dbReference>
<dbReference type="GO" id="GO:0005694">
    <property type="term" value="C:chromosome"/>
    <property type="evidence" value="ECO:0007669"/>
    <property type="project" value="TreeGrafter"/>
</dbReference>
<dbReference type="SUPFAM" id="SSF110849">
    <property type="entry name" value="ParB/Sulfiredoxin"/>
    <property type="match status" value="1"/>
</dbReference>
<dbReference type="Pfam" id="PF02195">
    <property type="entry name" value="ParB_N"/>
    <property type="match status" value="1"/>
</dbReference>
<dbReference type="GO" id="GO:0003677">
    <property type="term" value="F:DNA binding"/>
    <property type="evidence" value="ECO:0007669"/>
    <property type="project" value="InterPro"/>
</dbReference>
<dbReference type="EMBL" id="CP086139">
    <property type="protein sequence ID" value="UEM18369.1"/>
    <property type="molecule type" value="Genomic_DNA"/>
</dbReference>
<dbReference type="Proteomes" id="UP000664702">
    <property type="component" value="Plasmid pBb144S4c"/>
</dbReference>
<evidence type="ECO:0000256" key="2">
    <source>
        <dbReference type="SAM" id="MobiDB-lite"/>
    </source>
</evidence>
<dbReference type="InterPro" id="IPR037972">
    <property type="entry name" value="RepB_N"/>
</dbReference>
<evidence type="ECO:0000313" key="6">
    <source>
        <dbReference type="Proteomes" id="UP000664702"/>
    </source>
</evidence>
<geneLocation type="plasmid" evidence="5 6">
    <name>pBb144S4c</name>
</geneLocation>
<dbReference type="Pfam" id="PF07506">
    <property type="entry name" value="RepB"/>
    <property type="match status" value="1"/>
</dbReference>
<gene>
    <name evidence="4" type="primary">repB</name>
    <name evidence="5" type="ORF">J4G43_054850</name>
    <name evidence="4" type="ORF">J4G43_52570</name>
</gene>
<dbReference type="InterPro" id="IPR004437">
    <property type="entry name" value="ParB/RepB/Spo0J"/>
</dbReference>